<accession>A0ABQ9JYW5</accession>
<evidence type="ECO:0000256" key="10">
    <source>
        <dbReference type="RuleBase" id="RU363063"/>
    </source>
</evidence>
<keyword evidence="5" id="KW-0812">Transmembrane</keyword>
<protein>
    <recommendedName>
        <fullName evidence="10">Hexosyltransferase</fullName>
        <ecNumber evidence="10">2.4.1.-</ecNumber>
    </recommendedName>
</protein>
<keyword evidence="9" id="KW-0472">Membrane</keyword>
<evidence type="ECO:0000256" key="3">
    <source>
        <dbReference type="ARBA" id="ARBA00022676"/>
    </source>
</evidence>
<gene>
    <name evidence="11" type="ORF">NQ317_001407</name>
</gene>
<dbReference type="Proteomes" id="UP001162164">
    <property type="component" value="Unassembled WGS sequence"/>
</dbReference>
<evidence type="ECO:0000313" key="11">
    <source>
        <dbReference type="EMBL" id="KAJ8982967.1"/>
    </source>
</evidence>
<dbReference type="InterPro" id="IPR002659">
    <property type="entry name" value="Glyco_trans_31"/>
</dbReference>
<keyword evidence="4" id="KW-0808">Transferase</keyword>
<evidence type="ECO:0000256" key="9">
    <source>
        <dbReference type="ARBA" id="ARBA00023136"/>
    </source>
</evidence>
<keyword evidence="8 10" id="KW-0333">Golgi apparatus</keyword>
<evidence type="ECO:0000313" key="12">
    <source>
        <dbReference type="Proteomes" id="UP001162164"/>
    </source>
</evidence>
<evidence type="ECO:0000256" key="2">
    <source>
        <dbReference type="ARBA" id="ARBA00008661"/>
    </source>
</evidence>
<sequence length="241" mass="27942">MDDDIVVNIDRIPDLLKSLMLPKKGYFLAGYILRNMKPIRQKANKWYVTEEEYNQSTYPQFVSGWFYVTTPKTCSKLYSLSQSTRYFWIDDTYITGILASKLKIRHYDISKNFTVHSEYLDCCVNDVRDKNLDCDILIGPNGGNNNLFYQFNNAMNICNLKLCKTRTKPLNETCVAEKKMNLGRGDAVVEIIDCTKILKKNRVFIFTMLNRQSSTNIVTDNNFEKKNSLNIKLHPCPIAKI</sequence>
<proteinExistence type="inferred from homology"/>
<organism evidence="11 12">
    <name type="scientific">Molorchus minor</name>
    <dbReference type="NCBI Taxonomy" id="1323400"/>
    <lineage>
        <taxon>Eukaryota</taxon>
        <taxon>Metazoa</taxon>
        <taxon>Ecdysozoa</taxon>
        <taxon>Arthropoda</taxon>
        <taxon>Hexapoda</taxon>
        <taxon>Insecta</taxon>
        <taxon>Pterygota</taxon>
        <taxon>Neoptera</taxon>
        <taxon>Endopterygota</taxon>
        <taxon>Coleoptera</taxon>
        <taxon>Polyphaga</taxon>
        <taxon>Cucujiformia</taxon>
        <taxon>Chrysomeloidea</taxon>
        <taxon>Cerambycidae</taxon>
        <taxon>Lamiinae</taxon>
        <taxon>Monochamini</taxon>
        <taxon>Molorchus</taxon>
    </lineage>
</organism>
<evidence type="ECO:0000256" key="7">
    <source>
        <dbReference type="ARBA" id="ARBA00022989"/>
    </source>
</evidence>
<keyword evidence="12" id="KW-1185">Reference proteome</keyword>
<dbReference type="EC" id="2.4.1.-" evidence="10"/>
<dbReference type="Pfam" id="PF01762">
    <property type="entry name" value="Galactosyl_T"/>
    <property type="match status" value="1"/>
</dbReference>
<evidence type="ECO:0000256" key="8">
    <source>
        <dbReference type="ARBA" id="ARBA00023034"/>
    </source>
</evidence>
<evidence type="ECO:0000256" key="6">
    <source>
        <dbReference type="ARBA" id="ARBA00022968"/>
    </source>
</evidence>
<dbReference type="PANTHER" id="PTHR11214:SF235">
    <property type="entry name" value="HEXOSYLTRANSFERASE"/>
    <property type="match status" value="1"/>
</dbReference>
<comment type="subcellular location">
    <subcellularLocation>
        <location evidence="1 10">Golgi apparatus membrane</location>
        <topology evidence="1 10">Single-pass type II membrane protein</topology>
    </subcellularLocation>
</comment>
<reference evidence="11" key="1">
    <citation type="journal article" date="2023" name="Insect Mol. Biol.">
        <title>Genome sequencing provides insights into the evolution of gene families encoding plant cell wall-degrading enzymes in longhorned beetles.</title>
        <authorList>
            <person name="Shin N.R."/>
            <person name="Okamura Y."/>
            <person name="Kirsch R."/>
            <person name="Pauchet Y."/>
        </authorList>
    </citation>
    <scope>NUCLEOTIDE SEQUENCE</scope>
    <source>
        <strain evidence="11">MMC_N1</strain>
    </source>
</reference>
<keyword evidence="3 10" id="KW-0328">Glycosyltransferase</keyword>
<evidence type="ECO:0000256" key="4">
    <source>
        <dbReference type="ARBA" id="ARBA00022679"/>
    </source>
</evidence>
<comment type="caution">
    <text evidence="11">The sequence shown here is derived from an EMBL/GenBank/DDBJ whole genome shotgun (WGS) entry which is preliminary data.</text>
</comment>
<dbReference type="Gene3D" id="3.90.550.50">
    <property type="match status" value="1"/>
</dbReference>
<name>A0ABQ9JYW5_9CUCU</name>
<evidence type="ECO:0000256" key="1">
    <source>
        <dbReference type="ARBA" id="ARBA00004323"/>
    </source>
</evidence>
<evidence type="ECO:0000256" key="5">
    <source>
        <dbReference type="ARBA" id="ARBA00022692"/>
    </source>
</evidence>
<comment type="similarity">
    <text evidence="2 10">Belongs to the glycosyltransferase 31 family.</text>
</comment>
<dbReference type="PANTHER" id="PTHR11214">
    <property type="entry name" value="BETA-1,3-N-ACETYLGLUCOSAMINYLTRANSFERASE"/>
    <property type="match status" value="1"/>
</dbReference>
<keyword evidence="6" id="KW-0735">Signal-anchor</keyword>
<keyword evidence="7" id="KW-1133">Transmembrane helix</keyword>
<dbReference type="EMBL" id="JAPWTJ010000098">
    <property type="protein sequence ID" value="KAJ8982967.1"/>
    <property type="molecule type" value="Genomic_DNA"/>
</dbReference>